<evidence type="ECO:0000256" key="8">
    <source>
        <dbReference type="ARBA" id="ARBA00022741"/>
    </source>
</evidence>
<evidence type="ECO:0000256" key="4">
    <source>
        <dbReference type="ARBA" id="ARBA00016436"/>
    </source>
</evidence>
<dbReference type="PANTHER" id="PTHR42724:SF1">
    <property type="entry name" value="TETRAACYLDISACCHARIDE 4'-KINASE, MITOCHONDRIAL-RELATED"/>
    <property type="match status" value="1"/>
</dbReference>
<dbReference type="EC" id="2.7.1.130" evidence="3 12"/>
<evidence type="ECO:0000256" key="7">
    <source>
        <dbReference type="ARBA" id="ARBA00022679"/>
    </source>
</evidence>
<dbReference type="STRING" id="1605367.AFM12_03155"/>
<keyword evidence="14" id="KW-1185">Reference proteome</keyword>
<dbReference type="NCBIfam" id="TIGR00682">
    <property type="entry name" value="lpxK"/>
    <property type="match status" value="1"/>
</dbReference>
<evidence type="ECO:0000313" key="14">
    <source>
        <dbReference type="Proteomes" id="UP000050454"/>
    </source>
</evidence>
<evidence type="ECO:0000256" key="12">
    <source>
        <dbReference type="NCBIfam" id="TIGR00682"/>
    </source>
</evidence>
<accession>A0A0P7BFH0</accession>
<evidence type="ECO:0000256" key="5">
    <source>
        <dbReference type="ARBA" id="ARBA00022516"/>
    </source>
</evidence>
<evidence type="ECO:0000256" key="1">
    <source>
        <dbReference type="ARBA" id="ARBA00002274"/>
    </source>
</evidence>
<name>A0A0P7BFH0_9BACT</name>
<dbReference type="GO" id="GO:0005886">
    <property type="term" value="C:plasma membrane"/>
    <property type="evidence" value="ECO:0007669"/>
    <property type="project" value="TreeGrafter"/>
</dbReference>
<comment type="pathway">
    <text evidence="2">Glycolipid biosynthesis; lipid IV(A) biosynthesis; lipid IV(A) from (3R)-3-hydroxytetradecanoyl-[acyl-carrier-protein] and UDP-N-acetyl-alpha-D-glucosamine: step 6/6.</text>
</comment>
<comment type="caution">
    <text evidence="13">The sequence shown here is derived from an EMBL/GenBank/DDBJ whole genome shotgun (WGS) entry which is preliminary data.</text>
</comment>
<dbReference type="UniPathway" id="UPA00359">
    <property type="reaction ID" value="UER00482"/>
</dbReference>
<proteinExistence type="predicted"/>
<dbReference type="Proteomes" id="UP000050454">
    <property type="component" value="Unassembled WGS sequence"/>
</dbReference>
<gene>
    <name evidence="13" type="ORF">AFM12_03155</name>
</gene>
<evidence type="ECO:0000313" key="13">
    <source>
        <dbReference type="EMBL" id="KPM49609.1"/>
    </source>
</evidence>
<dbReference type="PATRIC" id="fig|1605367.3.peg.1973"/>
<evidence type="ECO:0000256" key="9">
    <source>
        <dbReference type="ARBA" id="ARBA00022777"/>
    </source>
</evidence>
<keyword evidence="8" id="KW-0547">Nucleotide-binding</keyword>
<evidence type="ECO:0000256" key="6">
    <source>
        <dbReference type="ARBA" id="ARBA00022556"/>
    </source>
</evidence>
<keyword evidence="9" id="KW-0418">Kinase</keyword>
<dbReference type="Pfam" id="PF02606">
    <property type="entry name" value="LpxK"/>
    <property type="match status" value="1"/>
</dbReference>
<sequence length="315" mass="35962">MFDTGLLKSKEPPVFSIGVGNLSVGGTGKTPMVSFLIQKLDFDNIAVLSRGYGRKTKGFREVNHSEDASTVGDEIFMLFKRHQNQARFFVCESRVEGVEKIMTSYPQTDLILFDDVFQHRHLKPGYLLLLSTYQRPFFKDHLMPVGQLREARKGARRADAIVFTKCPESFSKDDYQNAAGPHQAVYFSKVKVDAPENTFAESLITGGKVNIVSALADNKAFVNQIETTFEIQQMKLLRDHYAFRKADLVFDNSKLPVICSEKDWVKIEKLLKPEEKPRFYVQKIEVEIDEEADFLRNIMEADKRFKEEKGSVING</sequence>
<dbReference type="GO" id="GO:0009244">
    <property type="term" value="P:lipopolysaccharide core region biosynthetic process"/>
    <property type="evidence" value="ECO:0007669"/>
    <property type="project" value="TreeGrafter"/>
</dbReference>
<keyword evidence="11" id="KW-0443">Lipid metabolism</keyword>
<keyword evidence="5" id="KW-0444">Lipid biosynthesis</keyword>
<evidence type="ECO:0000256" key="2">
    <source>
        <dbReference type="ARBA" id="ARBA00004870"/>
    </source>
</evidence>
<dbReference type="GO" id="GO:0009029">
    <property type="term" value="F:lipid-A 4'-kinase activity"/>
    <property type="evidence" value="ECO:0007669"/>
    <property type="project" value="UniProtKB-UniRule"/>
</dbReference>
<dbReference type="InterPro" id="IPR003758">
    <property type="entry name" value="LpxK"/>
</dbReference>
<evidence type="ECO:0000256" key="11">
    <source>
        <dbReference type="ARBA" id="ARBA00023098"/>
    </source>
</evidence>
<dbReference type="AlphaFoldDB" id="A0A0P7BFH0"/>
<dbReference type="GO" id="GO:0009245">
    <property type="term" value="P:lipid A biosynthetic process"/>
    <property type="evidence" value="ECO:0007669"/>
    <property type="project" value="UniProtKB-UniRule"/>
</dbReference>
<comment type="function">
    <text evidence="1">Transfers the gamma-phosphate of ATP to the 4'-position of a tetraacyldisaccharide 1-phosphate intermediate (termed DS-1-P) to form tetraacyldisaccharide 1,4'-bis-phosphate (lipid IVA).</text>
</comment>
<organism evidence="13 14">
    <name type="scientific">Jiulongibacter sediminis</name>
    <dbReference type="NCBI Taxonomy" id="1605367"/>
    <lineage>
        <taxon>Bacteria</taxon>
        <taxon>Pseudomonadati</taxon>
        <taxon>Bacteroidota</taxon>
        <taxon>Cytophagia</taxon>
        <taxon>Cytophagales</taxon>
        <taxon>Leadbetterellaceae</taxon>
        <taxon>Jiulongibacter</taxon>
    </lineage>
</organism>
<protein>
    <recommendedName>
        <fullName evidence="4 12">Tetraacyldisaccharide 4'-kinase</fullName>
        <ecNumber evidence="3 12">2.7.1.130</ecNumber>
    </recommendedName>
</protein>
<dbReference type="PANTHER" id="PTHR42724">
    <property type="entry name" value="TETRAACYLDISACCHARIDE 4'-KINASE"/>
    <property type="match status" value="1"/>
</dbReference>
<dbReference type="GO" id="GO:0005524">
    <property type="term" value="F:ATP binding"/>
    <property type="evidence" value="ECO:0007669"/>
    <property type="project" value="UniProtKB-KW"/>
</dbReference>
<keyword evidence="7" id="KW-0808">Transferase</keyword>
<dbReference type="SUPFAM" id="SSF52540">
    <property type="entry name" value="P-loop containing nucleoside triphosphate hydrolases"/>
    <property type="match status" value="1"/>
</dbReference>
<evidence type="ECO:0000256" key="10">
    <source>
        <dbReference type="ARBA" id="ARBA00022840"/>
    </source>
</evidence>
<keyword evidence="10" id="KW-0067">ATP-binding</keyword>
<keyword evidence="6" id="KW-0441">Lipid A biosynthesis</keyword>
<dbReference type="InterPro" id="IPR027417">
    <property type="entry name" value="P-loop_NTPase"/>
</dbReference>
<dbReference type="EMBL" id="LGTQ01000005">
    <property type="protein sequence ID" value="KPM49609.1"/>
    <property type="molecule type" value="Genomic_DNA"/>
</dbReference>
<reference evidence="13 14" key="1">
    <citation type="submission" date="2015-07" db="EMBL/GenBank/DDBJ databases">
        <title>The draft genome sequence of Leadbetterella sp. JN14-9.</title>
        <authorList>
            <person name="Liu Y."/>
            <person name="Du J."/>
            <person name="Shao Z."/>
        </authorList>
    </citation>
    <scope>NUCLEOTIDE SEQUENCE [LARGE SCALE GENOMIC DNA]</scope>
    <source>
        <strain evidence="13 14">JN14-9</strain>
    </source>
</reference>
<evidence type="ECO:0000256" key="3">
    <source>
        <dbReference type="ARBA" id="ARBA00012071"/>
    </source>
</evidence>